<accession>A0A9D1UIJ8</accession>
<feature type="transmembrane region" description="Helical" evidence="6">
    <location>
        <begin position="324"/>
        <end position="342"/>
    </location>
</feature>
<dbReference type="GO" id="GO:0140359">
    <property type="term" value="F:ABC-type transporter activity"/>
    <property type="evidence" value="ECO:0007669"/>
    <property type="project" value="InterPro"/>
</dbReference>
<feature type="transmembrane region" description="Helical" evidence="6">
    <location>
        <begin position="388"/>
        <end position="407"/>
    </location>
</feature>
<name>A0A9D1UIJ8_9BACT</name>
<dbReference type="InterPro" id="IPR013525">
    <property type="entry name" value="ABC2_TM"/>
</dbReference>
<dbReference type="Proteomes" id="UP000824267">
    <property type="component" value="Unassembled WGS sequence"/>
</dbReference>
<keyword evidence="3 6" id="KW-0812">Transmembrane</keyword>
<comment type="caution">
    <text evidence="8">The sequence shown here is derived from an EMBL/GenBank/DDBJ whole genome shotgun (WGS) entry which is preliminary data.</text>
</comment>
<feature type="transmembrane region" description="Helical" evidence="6">
    <location>
        <begin position="362"/>
        <end position="381"/>
    </location>
</feature>
<dbReference type="EMBL" id="DXGG01000173">
    <property type="protein sequence ID" value="HIW87720.1"/>
    <property type="molecule type" value="Genomic_DNA"/>
</dbReference>
<evidence type="ECO:0000256" key="3">
    <source>
        <dbReference type="ARBA" id="ARBA00022692"/>
    </source>
</evidence>
<feature type="domain" description="ABC-2 type transporter transmembrane" evidence="7">
    <location>
        <begin position="19"/>
        <end position="435"/>
    </location>
</feature>
<sequence>MNKTSIIIRREYLTRVRKKSFLVMTVLGPILLCALWATPFLISKTTQKTDNIIVVDTNAIVADSNIIVVDNAADKKKGEKVYLFKGNFKNKENIKFEYMDDISQAQALLKEGSCDGVLEIVKTGDNPPIKGFMYYGESEPGLSTQEEIKKQMSDIFKTKILEYDYNMDKKEIEWINNAEIDFYTKNILTGKESYQEIKMVLGGVSGFLIYFFVFIFGAQVMKSVSEEKVNRIVEVLVSSVKPVQLLMGKLIGIALVGLTQFCLWVVLTFAILGFVRAAAPQMFQPVQQEEITVNERVISVDKINAAEAGDTTNELIQGLLSIDYLTMIGMFLFYFIAGYFLYASLFGAVGSLIDADTDGQQFTLPITVPLIIAIVCLPAVLDNPTGNVAFWLSIIPFTSPVVMMVRIPFGVTFWELALSASVMILFIAAAVWLAAKIYRTGILMYGKEINYREIWKWLKYKS</sequence>
<protein>
    <submittedName>
        <fullName evidence="8">ABC transporter permease</fullName>
    </submittedName>
</protein>
<dbReference type="SUPFAM" id="SSF53850">
    <property type="entry name" value="Periplasmic binding protein-like II"/>
    <property type="match status" value="1"/>
</dbReference>
<reference evidence="8" key="2">
    <citation type="submission" date="2021-04" db="EMBL/GenBank/DDBJ databases">
        <authorList>
            <person name="Gilroy R."/>
        </authorList>
    </citation>
    <scope>NUCLEOTIDE SEQUENCE</scope>
    <source>
        <strain evidence="8">Gambia16-930</strain>
    </source>
</reference>
<evidence type="ECO:0000256" key="5">
    <source>
        <dbReference type="ARBA" id="ARBA00023136"/>
    </source>
</evidence>
<evidence type="ECO:0000256" key="6">
    <source>
        <dbReference type="SAM" id="Phobius"/>
    </source>
</evidence>
<dbReference type="Gene3D" id="3.40.190.10">
    <property type="entry name" value="Periplasmic binding protein-like II"/>
    <property type="match status" value="1"/>
</dbReference>
<evidence type="ECO:0000313" key="9">
    <source>
        <dbReference type="Proteomes" id="UP000824267"/>
    </source>
</evidence>
<organism evidence="8 9">
    <name type="scientific">Candidatus Onthomorpha intestinigallinarum</name>
    <dbReference type="NCBI Taxonomy" id="2840880"/>
    <lineage>
        <taxon>Bacteria</taxon>
        <taxon>Pseudomonadati</taxon>
        <taxon>Bacteroidota</taxon>
        <taxon>Bacteroidia</taxon>
        <taxon>Bacteroidales</taxon>
        <taxon>Candidatus Onthomorpha</taxon>
    </lineage>
</organism>
<dbReference type="InterPro" id="IPR051449">
    <property type="entry name" value="ABC-2_transporter_component"/>
</dbReference>
<evidence type="ECO:0000313" key="8">
    <source>
        <dbReference type="EMBL" id="HIW87720.1"/>
    </source>
</evidence>
<dbReference type="Pfam" id="PF12698">
    <property type="entry name" value="ABC2_membrane_3"/>
    <property type="match status" value="1"/>
</dbReference>
<comment type="subcellular location">
    <subcellularLocation>
        <location evidence="1">Cell membrane</location>
        <topology evidence="1">Multi-pass membrane protein</topology>
    </subcellularLocation>
</comment>
<feature type="transmembrane region" description="Helical" evidence="6">
    <location>
        <begin position="20"/>
        <end position="42"/>
    </location>
</feature>
<evidence type="ECO:0000259" key="7">
    <source>
        <dbReference type="Pfam" id="PF12698"/>
    </source>
</evidence>
<dbReference type="PANTHER" id="PTHR30294">
    <property type="entry name" value="MEMBRANE COMPONENT OF ABC TRANSPORTER YHHJ-RELATED"/>
    <property type="match status" value="1"/>
</dbReference>
<feature type="transmembrane region" description="Helical" evidence="6">
    <location>
        <begin position="413"/>
        <end position="435"/>
    </location>
</feature>
<gene>
    <name evidence="8" type="ORF">IAC47_05540</name>
</gene>
<dbReference type="PANTHER" id="PTHR30294:SF29">
    <property type="entry name" value="MULTIDRUG ABC TRANSPORTER PERMEASE YBHS-RELATED"/>
    <property type="match status" value="1"/>
</dbReference>
<dbReference type="AlphaFoldDB" id="A0A9D1UIJ8"/>
<reference evidence="8" key="1">
    <citation type="journal article" date="2021" name="PeerJ">
        <title>Extensive microbial diversity within the chicken gut microbiome revealed by metagenomics and culture.</title>
        <authorList>
            <person name="Gilroy R."/>
            <person name="Ravi A."/>
            <person name="Getino M."/>
            <person name="Pursley I."/>
            <person name="Horton D.L."/>
            <person name="Alikhan N.F."/>
            <person name="Baker D."/>
            <person name="Gharbi K."/>
            <person name="Hall N."/>
            <person name="Watson M."/>
            <person name="Adriaenssens E.M."/>
            <person name="Foster-Nyarko E."/>
            <person name="Jarju S."/>
            <person name="Secka A."/>
            <person name="Antonio M."/>
            <person name="Oren A."/>
            <person name="Chaudhuri R.R."/>
            <person name="La Ragione R."/>
            <person name="Hildebrand F."/>
            <person name="Pallen M.J."/>
        </authorList>
    </citation>
    <scope>NUCLEOTIDE SEQUENCE</scope>
    <source>
        <strain evidence="8">Gambia16-930</strain>
    </source>
</reference>
<evidence type="ECO:0000256" key="1">
    <source>
        <dbReference type="ARBA" id="ARBA00004651"/>
    </source>
</evidence>
<feature type="transmembrane region" description="Helical" evidence="6">
    <location>
        <begin position="200"/>
        <end position="221"/>
    </location>
</feature>
<feature type="transmembrane region" description="Helical" evidence="6">
    <location>
        <begin position="250"/>
        <end position="275"/>
    </location>
</feature>
<keyword evidence="2" id="KW-1003">Cell membrane</keyword>
<dbReference type="GO" id="GO:0005886">
    <property type="term" value="C:plasma membrane"/>
    <property type="evidence" value="ECO:0007669"/>
    <property type="project" value="UniProtKB-SubCell"/>
</dbReference>
<evidence type="ECO:0000256" key="4">
    <source>
        <dbReference type="ARBA" id="ARBA00022989"/>
    </source>
</evidence>
<evidence type="ECO:0000256" key="2">
    <source>
        <dbReference type="ARBA" id="ARBA00022475"/>
    </source>
</evidence>
<keyword evidence="5 6" id="KW-0472">Membrane</keyword>
<proteinExistence type="predicted"/>
<keyword evidence="4 6" id="KW-1133">Transmembrane helix</keyword>